<dbReference type="EMBL" id="BMND01000001">
    <property type="protein sequence ID" value="GGN31644.1"/>
    <property type="molecule type" value="Genomic_DNA"/>
</dbReference>
<keyword evidence="2" id="KW-1185">Reference proteome</keyword>
<reference evidence="2" key="1">
    <citation type="journal article" date="2019" name="Int. J. Syst. Evol. Microbiol.">
        <title>The Global Catalogue of Microorganisms (GCM) 10K type strain sequencing project: providing services to taxonomists for standard genome sequencing and annotation.</title>
        <authorList>
            <consortium name="The Broad Institute Genomics Platform"/>
            <consortium name="The Broad Institute Genome Sequencing Center for Infectious Disease"/>
            <person name="Wu L."/>
            <person name="Ma J."/>
        </authorList>
    </citation>
    <scope>NUCLEOTIDE SEQUENCE [LARGE SCALE GENOMIC DNA]</scope>
    <source>
        <strain evidence="2">CGMCC 4.7323</strain>
    </source>
</reference>
<accession>A0ABQ2IYF5</accession>
<evidence type="ECO:0008006" key="3">
    <source>
        <dbReference type="Google" id="ProtNLM"/>
    </source>
</evidence>
<name>A0ABQ2IYF5_9ACTN</name>
<proteinExistence type="predicted"/>
<organism evidence="1 2">
    <name type="scientific">Streptomyces kronopolitis</name>
    <dbReference type="NCBI Taxonomy" id="1612435"/>
    <lineage>
        <taxon>Bacteria</taxon>
        <taxon>Bacillati</taxon>
        <taxon>Actinomycetota</taxon>
        <taxon>Actinomycetes</taxon>
        <taxon>Kitasatosporales</taxon>
        <taxon>Streptomycetaceae</taxon>
        <taxon>Streptomyces</taxon>
    </lineage>
</organism>
<sequence length="217" mass="23999">MADTAGGVPVRTGAAPVVGARSSICGISPFLHMAYCPDMNFTGRVWGATAAEQEAHYPCDGLLTVPHEGWIRAVDVAAPCATVFRWVHQLAVAPYSYDWIDFRGRRSPDRLTPGLAPLEVGQRFLVFDLVDFATDEHVTGVLPTEPARRHGQMAVSYVVVPHGDGCRLLVKVASETRRSPVRRLQRRLLAWGDLVMMRKQLLTLKKFAERDAAAERH</sequence>
<evidence type="ECO:0000313" key="2">
    <source>
        <dbReference type="Proteomes" id="UP000600080"/>
    </source>
</evidence>
<comment type="caution">
    <text evidence="1">The sequence shown here is derived from an EMBL/GenBank/DDBJ whole genome shotgun (WGS) entry which is preliminary data.</text>
</comment>
<gene>
    <name evidence="1" type="ORF">GCM10012285_01390</name>
</gene>
<evidence type="ECO:0000313" key="1">
    <source>
        <dbReference type="EMBL" id="GGN31644.1"/>
    </source>
</evidence>
<dbReference type="Proteomes" id="UP000600080">
    <property type="component" value="Unassembled WGS sequence"/>
</dbReference>
<protein>
    <recommendedName>
        <fullName evidence="3">SRPBCC family protein</fullName>
    </recommendedName>
</protein>